<dbReference type="GeneID" id="87823040"/>
<evidence type="ECO:0000256" key="1">
    <source>
        <dbReference type="SAM" id="MobiDB-lite"/>
    </source>
</evidence>
<accession>A0AAN6U7V0</accession>
<feature type="region of interest" description="Disordered" evidence="1">
    <location>
        <begin position="156"/>
        <end position="185"/>
    </location>
</feature>
<evidence type="ECO:0000313" key="3">
    <source>
        <dbReference type="Proteomes" id="UP001302602"/>
    </source>
</evidence>
<reference evidence="2" key="2">
    <citation type="submission" date="2023-05" db="EMBL/GenBank/DDBJ databases">
        <authorList>
            <consortium name="Lawrence Berkeley National Laboratory"/>
            <person name="Steindorff A."/>
            <person name="Hensen N."/>
            <person name="Bonometti L."/>
            <person name="Westerberg I."/>
            <person name="Brannstrom I.O."/>
            <person name="Guillou S."/>
            <person name="Cros-Aarteil S."/>
            <person name="Calhoun S."/>
            <person name="Haridas S."/>
            <person name="Kuo A."/>
            <person name="Mondo S."/>
            <person name="Pangilinan J."/>
            <person name="Riley R."/>
            <person name="Labutti K."/>
            <person name="Andreopoulos B."/>
            <person name="Lipzen A."/>
            <person name="Chen C."/>
            <person name="Yanf M."/>
            <person name="Daum C."/>
            <person name="Ng V."/>
            <person name="Clum A."/>
            <person name="Ohm R."/>
            <person name="Martin F."/>
            <person name="Silar P."/>
            <person name="Natvig D."/>
            <person name="Lalanne C."/>
            <person name="Gautier V."/>
            <person name="Ament-Velasquez S.L."/>
            <person name="Kruys A."/>
            <person name="Hutchinson M.I."/>
            <person name="Powell A.J."/>
            <person name="Barry K."/>
            <person name="Miller A.N."/>
            <person name="Grigoriev I.V."/>
            <person name="Debuchy R."/>
            <person name="Gladieux P."/>
            <person name="Thoren M.H."/>
            <person name="Johannesson H."/>
        </authorList>
    </citation>
    <scope>NUCLEOTIDE SEQUENCE</scope>
    <source>
        <strain evidence="2">CBS 731.68</strain>
    </source>
</reference>
<reference evidence="2" key="1">
    <citation type="journal article" date="2023" name="Mol. Phylogenet. Evol.">
        <title>Genome-scale phylogeny and comparative genomics of the fungal order Sordariales.</title>
        <authorList>
            <person name="Hensen N."/>
            <person name="Bonometti L."/>
            <person name="Westerberg I."/>
            <person name="Brannstrom I.O."/>
            <person name="Guillou S."/>
            <person name="Cros-Aarteil S."/>
            <person name="Calhoun S."/>
            <person name="Haridas S."/>
            <person name="Kuo A."/>
            <person name="Mondo S."/>
            <person name="Pangilinan J."/>
            <person name="Riley R."/>
            <person name="LaButti K."/>
            <person name="Andreopoulos B."/>
            <person name="Lipzen A."/>
            <person name="Chen C."/>
            <person name="Yan M."/>
            <person name="Daum C."/>
            <person name="Ng V."/>
            <person name="Clum A."/>
            <person name="Steindorff A."/>
            <person name="Ohm R.A."/>
            <person name="Martin F."/>
            <person name="Silar P."/>
            <person name="Natvig D.O."/>
            <person name="Lalanne C."/>
            <person name="Gautier V."/>
            <person name="Ament-Velasquez S.L."/>
            <person name="Kruys A."/>
            <person name="Hutchinson M.I."/>
            <person name="Powell A.J."/>
            <person name="Barry K."/>
            <person name="Miller A.N."/>
            <person name="Grigoriev I.V."/>
            <person name="Debuchy R."/>
            <person name="Gladieux P."/>
            <person name="Hiltunen Thoren M."/>
            <person name="Johannesson H."/>
        </authorList>
    </citation>
    <scope>NUCLEOTIDE SEQUENCE</scope>
    <source>
        <strain evidence="2">CBS 731.68</strain>
    </source>
</reference>
<gene>
    <name evidence="2" type="ORF">N657DRAFT_219494</name>
</gene>
<dbReference type="Proteomes" id="UP001302602">
    <property type="component" value="Unassembled WGS sequence"/>
</dbReference>
<evidence type="ECO:0000313" key="2">
    <source>
        <dbReference type="EMBL" id="KAK4127600.1"/>
    </source>
</evidence>
<comment type="caution">
    <text evidence="2">The sequence shown here is derived from an EMBL/GenBank/DDBJ whole genome shotgun (WGS) entry which is preliminary data.</text>
</comment>
<feature type="region of interest" description="Disordered" evidence="1">
    <location>
        <begin position="1"/>
        <end position="27"/>
    </location>
</feature>
<keyword evidence="3" id="KW-1185">Reference proteome</keyword>
<dbReference type="AlphaFoldDB" id="A0AAN6U7V0"/>
<proteinExistence type="predicted"/>
<name>A0AAN6U7V0_9PEZI</name>
<protein>
    <submittedName>
        <fullName evidence="2">Uncharacterized protein</fullName>
    </submittedName>
</protein>
<sequence>MPSQFYPKTHPRCQIDQSSPKRHALRPKHQRALLTTPTSVQFFRVTGANCQTHRISLFVRSRCQIRAQRVHFASYSFIAHVPAWDIITSPIDAQPYDTRSPTWTQAFGFAPPLDDTVRRLNIDHPLSQRGLYNGTPKTGIRYRVTVAVVWCEHPTPSNRSPAVCKSNSVASLSPSEDCRTYSTRV</sequence>
<organism evidence="2 3">
    <name type="scientific">Parathielavia appendiculata</name>
    <dbReference type="NCBI Taxonomy" id="2587402"/>
    <lineage>
        <taxon>Eukaryota</taxon>
        <taxon>Fungi</taxon>
        <taxon>Dikarya</taxon>
        <taxon>Ascomycota</taxon>
        <taxon>Pezizomycotina</taxon>
        <taxon>Sordariomycetes</taxon>
        <taxon>Sordariomycetidae</taxon>
        <taxon>Sordariales</taxon>
        <taxon>Chaetomiaceae</taxon>
        <taxon>Parathielavia</taxon>
    </lineage>
</organism>
<dbReference type="RefSeq" id="XP_062651371.1">
    <property type="nucleotide sequence ID" value="XM_062786274.1"/>
</dbReference>
<dbReference type="EMBL" id="MU853224">
    <property type="protein sequence ID" value="KAK4127600.1"/>
    <property type="molecule type" value="Genomic_DNA"/>
</dbReference>